<evidence type="ECO:0000313" key="3">
    <source>
        <dbReference type="Proteomes" id="UP000006919"/>
    </source>
</evidence>
<evidence type="ECO:0000256" key="1">
    <source>
        <dbReference type="SAM" id="MobiDB-lite"/>
    </source>
</evidence>
<sequence>MSDIDKKKPSSLKPEFQPGIVENPDGTLSIEQGKGKELETITNFTIVSMGAYSEEDQINVWLKLRSRKNTEQTIVFPYEDVRKRRALKHLPPGFVYYLSEATMNKVLSEIINLNLDGIEPLKFNSVKQGLHYDSVLKRHYFVLGNVMINVDKSMNLINNCGIQLRPRNHGYGYMDLLTRIANSPVFPPVLLLTVLSSFVKHLLEDGTEEQYGYTNYIFGPTGSGKTTIAKFYVDLFSGSENIASLSSEKKAIDQLNIFTDIPILVDDLNKSISSRVTNAQEAKLSMWIQHNQGAGNSMDKGINGKLNHVAYVTAEYVLNNYSTLNRCLLIKLNQSFDPAELSFFTENKARYLAFIYDFLEWVCQNYDELRTKAVNELAAWRSDYRKYDASKYEGLHRVLRTKHLLEITLSIFKLFLKEKLKLDTKMIDRFSTKLEASIDTCINDTLGYIDTSKCESGYDFIIPLINKVLYRQFCEIVTENWKEYHKAMKTAAKSGTLPKFIFFYDGQCLCVKGDTLVAWLKQVNKLEVKPTKQAVSKQLHYHGLLKVVGGEYVSHINIPEKPKGDYYQIYLSRLEELDQNRQRKEYGKVNTDFYNLPWAGDHRGSAQYGTWGDNKSH</sequence>
<dbReference type="KEGG" id="ral:Rumal_1104"/>
<feature type="region of interest" description="Disordered" evidence="1">
    <location>
        <begin position="1"/>
        <end position="27"/>
    </location>
</feature>
<dbReference type="eggNOG" id="COG5519">
    <property type="taxonomic scope" value="Bacteria"/>
</dbReference>
<accession>E6UCM5</accession>
<proteinExistence type="predicted"/>
<reference evidence="2 3" key="1">
    <citation type="journal article" date="2011" name="J. Bacteriol.">
        <title>Complete genome of the cellulolytic ruminal bacterium Ruminococcus albus 7.</title>
        <authorList>
            <person name="Suen G."/>
            <person name="Stevenson D.M."/>
            <person name="Bruce D.C."/>
            <person name="Chertkov O."/>
            <person name="Copeland A."/>
            <person name="Cheng J.F."/>
            <person name="Detter C."/>
            <person name="Detter J.C."/>
            <person name="Goodwin L.A."/>
            <person name="Han C.S."/>
            <person name="Hauser L.J."/>
            <person name="Ivanova N.N."/>
            <person name="Kyrpides N.C."/>
            <person name="Land M.L."/>
            <person name="Lapidus A."/>
            <person name="Lucas S."/>
            <person name="Ovchinnikova G."/>
            <person name="Pitluck S."/>
            <person name="Tapia R."/>
            <person name="Woyke T."/>
            <person name="Boyum J."/>
            <person name="Mead D."/>
            <person name="Weimer P.J."/>
        </authorList>
    </citation>
    <scope>NUCLEOTIDE SEQUENCE [LARGE SCALE GENOMIC DNA]</scope>
    <source>
        <strain evidence="3">ATCC 27210 / DSM 20455 / JCM 14654 / NCDO 2250 / 7</strain>
    </source>
</reference>
<dbReference type="OrthoDB" id="1861597at2"/>
<protein>
    <recommendedName>
        <fullName evidence="4">DUF927 domain-containing protein</fullName>
    </recommendedName>
</protein>
<dbReference type="AlphaFoldDB" id="E6UCM5"/>
<dbReference type="EMBL" id="CP002403">
    <property type="protein sequence ID" value="ADU21630.1"/>
    <property type="molecule type" value="Genomic_DNA"/>
</dbReference>
<gene>
    <name evidence="2" type="ordered locus">Rumal_1104</name>
</gene>
<dbReference type="Proteomes" id="UP000006919">
    <property type="component" value="Chromosome"/>
</dbReference>
<name>E6UCM5_RUMA7</name>
<evidence type="ECO:0000313" key="2">
    <source>
        <dbReference type="EMBL" id="ADU21630.1"/>
    </source>
</evidence>
<organism evidence="2 3">
    <name type="scientific">Ruminococcus albus (strain ATCC 27210 / DSM 20455 / JCM 14654 / NCDO 2250 / 7)</name>
    <dbReference type="NCBI Taxonomy" id="697329"/>
    <lineage>
        <taxon>Bacteria</taxon>
        <taxon>Bacillati</taxon>
        <taxon>Bacillota</taxon>
        <taxon>Clostridia</taxon>
        <taxon>Eubacteriales</taxon>
        <taxon>Oscillospiraceae</taxon>
        <taxon>Ruminococcus</taxon>
    </lineage>
</organism>
<dbReference type="HOGENOM" id="CLU_442714_0_0_9"/>
<dbReference type="RefSeq" id="WP_013497808.1">
    <property type="nucleotide sequence ID" value="NC_014833.1"/>
</dbReference>
<evidence type="ECO:0008006" key="4">
    <source>
        <dbReference type="Google" id="ProtNLM"/>
    </source>
</evidence>